<organism evidence="1 2">
    <name type="scientific">Grus japonensis</name>
    <name type="common">Japanese crane</name>
    <name type="synonym">Red-crowned crane</name>
    <dbReference type="NCBI Taxonomy" id="30415"/>
    <lineage>
        <taxon>Eukaryota</taxon>
        <taxon>Metazoa</taxon>
        <taxon>Chordata</taxon>
        <taxon>Craniata</taxon>
        <taxon>Vertebrata</taxon>
        <taxon>Euteleostomi</taxon>
        <taxon>Archelosauria</taxon>
        <taxon>Archosauria</taxon>
        <taxon>Dinosauria</taxon>
        <taxon>Saurischia</taxon>
        <taxon>Theropoda</taxon>
        <taxon>Coelurosauria</taxon>
        <taxon>Aves</taxon>
        <taxon>Neognathae</taxon>
        <taxon>Neoaves</taxon>
        <taxon>Gruiformes</taxon>
        <taxon>Gruidae</taxon>
        <taxon>Grus</taxon>
    </lineage>
</organism>
<sequence>MAGSVDDRRAADVVNLDFCKAFDTVSPKIPIDKLMKYRLEKRTVRWAEIWPNCRAQRVVISTESSCRTVTADVSQGYWDHYHLTINDLDDGTEHTLSKFADDTKLGGVADTPAGCTGIQRDLEKLSNKPTGIS</sequence>
<keyword evidence="2" id="KW-1185">Reference proteome</keyword>
<protein>
    <submittedName>
        <fullName evidence="1">Mitochondrial enolase superfamily member 1</fullName>
    </submittedName>
</protein>
<gene>
    <name evidence="1" type="ORF">GRJ2_000082800</name>
</gene>
<dbReference type="PANTHER" id="PTHR33332">
    <property type="entry name" value="REVERSE TRANSCRIPTASE DOMAIN-CONTAINING PROTEIN"/>
    <property type="match status" value="1"/>
</dbReference>
<dbReference type="Proteomes" id="UP001623348">
    <property type="component" value="Unassembled WGS sequence"/>
</dbReference>
<accession>A0ABC9VSZ5</accession>
<proteinExistence type="predicted"/>
<name>A0ABC9VSZ5_GRUJA</name>
<dbReference type="EMBL" id="BAAFJT010000001">
    <property type="protein sequence ID" value="GAB0176176.1"/>
    <property type="molecule type" value="Genomic_DNA"/>
</dbReference>
<comment type="caution">
    <text evidence="1">The sequence shown here is derived from an EMBL/GenBank/DDBJ whole genome shotgun (WGS) entry which is preliminary data.</text>
</comment>
<reference evidence="1 2" key="1">
    <citation type="submission" date="2024-06" db="EMBL/GenBank/DDBJ databases">
        <title>The draft genome of Grus japonensis, version 3.</title>
        <authorList>
            <person name="Nabeshima K."/>
            <person name="Suzuki S."/>
            <person name="Onuma M."/>
        </authorList>
    </citation>
    <scope>NUCLEOTIDE SEQUENCE [LARGE SCALE GENOMIC DNA]</scope>
    <source>
        <strain evidence="1 2">451A</strain>
    </source>
</reference>
<evidence type="ECO:0000313" key="2">
    <source>
        <dbReference type="Proteomes" id="UP001623348"/>
    </source>
</evidence>
<evidence type="ECO:0000313" key="1">
    <source>
        <dbReference type="EMBL" id="GAB0176176.1"/>
    </source>
</evidence>
<dbReference type="AlphaFoldDB" id="A0ABC9VSZ5"/>